<dbReference type="EMBL" id="CP000384">
    <property type="protein sequence ID" value="ABG08825.1"/>
    <property type="molecule type" value="Genomic_DNA"/>
</dbReference>
<feature type="signal peptide" evidence="1">
    <location>
        <begin position="1"/>
        <end position="34"/>
    </location>
</feature>
<reference evidence="2" key="1">
    <citation type="submission" date="2006-06" db="EMBL/GenBank/DDBJ databases">
        <title>Complete sequence of chromosome of Mycobacterium sp. MCS.</title>
        <authorList>
            <consortium name="US DOE Joint Genome Institute"/>
            <person name="Copeland A."/>
            <person name="Lucas S."/>
            <person name="Lapidus A."/>
            <person name="Barry K."/>
            <person name="Detter J.C."/>
            <person name="Glavina del Rio T."/>
            <person name="Hammon N."/>
            <person name="Israni S."/>
            <person name="Dalin E."/>
            <person name="Tice H."/>
            <person name="Pitluck S."/>
            <person name="Martinez M."/>
            <person name="Schmutz J."/>
            <person name="Larimer F."/>
            <person name="Land M."/>
            <person name="Hauser L."/>
            <person name="Kyrpides N."/>
            <person name="Kim E."/>
            <person name="Miller C.D."/>
            <person name="Hughes J.E."/>
            <person name="Anderson A.J."/>
            <person name="Sims R.C."/>
            <person name="Richardson P."/>
        </authorList>
    </citation>
    <scope>NUCLEOTIDE SEQUENCE [LARGE SCALE GENOMIC DNA]</scope>
    <source>
        <strain evidence="2">MCS</strain>
    </source>
</reference>
<evidence type="ECO:0000313" key="2">
    <source>
        <dbReference type="EMBL" id="ABG08825.1"/>
    </source>
</evidence>
<keyword evidence="1" id="KW-0732">Signal</keyword>
<evidence type="ECO:0008006" key="3">
    <source>
        <dbReference type="Google" id="ProtNLM"/>
    </source>
</evidence>
<name>A0A5Q5BKI2_MYCSS</name>
<sequence length="143" mass="14784" precursor="true">MSDSPRPRRTFLHRTAIGFVTAAGAIAIAPSAGAQPSEPATDHNGYVGTAAYCQGSAAAVAFGRTADALVAICKVPDGQLQYRGVRLSDESALMLTATADDSGGFTAENGSVVYDVSSAELVVTDGDTTLYRQSMVQYYAPAD</sequence>
<proteinExistence type="predicted"/>
<feature type="chain" id="PRO_5024274200" description="Serine/threonine protein kinase" evidence="1">
    <location>
        <begin position="35"/>
        <end position="143"/>
    </location>
</feature>
<organism evidence="2">
    <name type="scientific">Mycobacterium sp. (strain MCS)</name>
    <dbReference type="NCBI Taxonomy" id="164756"/>
    <lineage>
        <taxon>Bacteria</taxon>
        <taxon>Bacillati</taxon>
        <taxon>Actinomycetota</taxon>
        <taxon>Actinomycetes</taxon>
        <taxon>Mycobacteriales</taxon>
        <taxon>Mycobacteriaceae</taxon>
        <taxon>Mycobacterium</taxon>
    </lineage>
</organism>
<dbReference type="KEGG" id="mmc:Mmcs_2718"/>
<dbReference type="PROSITE" id="PS51318">
    <property type="entry name" value="TAT"/>
    <property type="match status" value="1"/>
</dbReference>
<dbReference type="AlphaFoldDB" id="A0A5Q5BKI2"/>
<protein>
    <recommendedName>
        <fullName evidence="3">Serine/threonine protein kinase</fullName>
    </recommendedName>
</protein>
<evidence type="ECO:0000256" key="1">
    <source>
        <dbReference type="SAM" id="SignalP"/>
    </source>
</evidence>
<dbReference type="InterPro" id="IPR006311">
    <property type="entry name" value="TAT_signal"/>
</dbReference>
<accession>A0A5Q5BKI2</accession>
<gene>
    <name evidence="2" type="ordered locus">Mmcs_2718</name>
</gene>